<dbReference type="InterPro" id="IPR006119">
    <property type="entry name" value="Resolv_N"/>
</dbReference>
<organism evidence="3 5">
    <name type="scientific">Acutalibacter muris</name>
    <dbReference type="NCBI Taxonomy" id="1796620"/>
    <lineage>
        <taxon>Bacteria</taxon>
        <taxon>Bacillati</taxon>
        <taxon>Bacillota</taxon>
        <taxon>Clostridia</taxon>
        <taxon>Eubacteriales</taxon>
        <taxon>Acutalibacteraceae</taxon>
        <taxon>Acutalibacter</taxon>
    </lineage>
</organism>
<dbReference type="Pfam" id="PF00239">
    <property type="entry name" value="Resolvase"/>
    <property type="match status" value="1"/>
</dbReference>
<accession>A0A1Z2XSR0</accession>
<dbReference type="Proteomes" id="UP000196710">
    <property type="component" value="Chromosome"/>
</dbReference>
<gene>
    <name evidence="2" type="ORF">ADH66_12765</name>
    <name evidence="3" type="ORF">I5Q82_03080</name>
</gene>
<proteinExistence type="predicted"/>
<dbReference type="AlphaFoldDB" id="A0A1Z2XSR0"/>
<reference evidence="4" key="2">
    <citation type="submission" date="2017-05" db="EMBL/GenBank/DDBJ databases">
        <title>Improved OligoMM genomes.</title>
        <authorList>
            <person name="Garzetti D."/>
        </authorList>
    </citation>
    <scope>NUCLEOTIDE SEQUENCE [LARGE SCALE GENOMIC DNA]</scope>
    <source>
        <strain evidence="4">KB18</strain>
    </source>
</reference>
<dbReference type="SUPFAM" id="SSF53041">
    <property type="entry name" value="Resolvase-like"/>
    <property type="match status" value="1"/>
</dbReference>
<evidence type="ECO:0000313" key="3">
    <source>
        <dbReference type="EMBL" id="QQR30702.1"/>
    </source>
</evidence>
<dbReference type="EMBL" id="CP065321">
    <property type="protein sequence ID" value="QQR30702.1"/>
    <property type="molecule type" value="Genomic_DNA"/>
</dbReference>
<dbReference type="GO" id="GO:0000150">
    <property type="term" value="F:DNA strand exchange activity"/>
    <property type="evidence" value="ECO:0007669"/>
    <property type="project" value="InterPro"/>
</dbReference>
<dbReference type="EMBL" id="CP021422">
    <property type="protein sequence ID" value="ASB41445.1"/>
    <property type="molecule type" value="Genomic_DNA"/>
</dbReference>
<evidence type="ECO:0000259" key="1">
    <source>
        <dbReference type="Pfam" id="PF00239"/>
    </source>
</evidence>
<name>A0A1Z2XSR0_9FIRM</name>
<evidence type="ECO:0000313" key="4">
    <source>
        <dbReference type="Proteomes" id="UP000196710"/>
    </source>
</evidence>
<protein>
    <submittedName>
        <fullName evidence="3">Recombinase family protein</fullName>
    </submittedName>
</protein>
<dbReference type="RefSeq" id="WP_066540030.1">
    <property type="nucleotide sequence ID" value="NZ_CP021422.1"/>
</dbReference>
<reference evidence="3 5" key="3">
    <citation type="submission" date="2020-11" db="EMBL/GenBank/DDBJ databases">
        <title>Closed and high quality bacterial genomes of the OMM12 community.</title>
        <authorList>
            <person name="Marbouty M."/>
            <person name="Lamy-Besnier Q."/>
            <person name="Debarbieux L."/>
            <person name="Koszul R."/>
        </authorList>
    </citation>
    <scope>NUCLEOTIDE SEQUENCE [LARGE SCALE GENOMIC DNA]</scope>
    <source>
        <strain evidence="3 5">KB18</strain>
    </source>
</reference>
<dbReference type="KEGG" id="amur:ADH66_12765"/>
<sequence length="130" mass="14147">MRAWLYCRVTNGWDADSRDHLALQKAELERFCAEHDLTVAGATMVTGSGKKELQELVHSGVEQDTYDVLVGISATRFGGDILSLLQTGKALTEQGKGICMVRENISTHPDIVLQNASETLESQEIGGLSL</sequence>
<dbReference type="Gene3D" id="3.40.50.1390">
    <property type="entry name" value="Resolvase, N-terminal catalytic domain"/>
    <property type="match status" value="1"/>
</dbReference>
<reference evidence="2" key="1">
    <citation type="journal article" date="2017" name="Genome Announc.">
        <title>High-Quality Whole-Genome Sequences of the Oligo-Mouse-Microbiota Bacterial Community.</title>
        <authorList>
            <person name="Garzetti D."/>
            <person name="Brugiroux S."/>
            <person name="Bunk B."/>
            <person name="Pukall R."/>
            <person name="McCoy K.D."/>
            <person name="Macpherson A.J."/>
            <person name="Stecher B."/>
        </authorList>
    </citation>
    <scope>NUCLEOTIDE SEQUENCE</scope>
    <source>
        <strain evidence="2">KB18</strain>
    </source>
</reference>
<feature type="domain" description="Resolvase/invertase-type recombinase catalytic" evidence="1">
    <location>
        <begin position="5"/>
        <end position="108"/>
    </location>
</feature>
<evidence type="ECO:0000313" key="5">
    <source>
        <dbReference type="Proteomes" id="UP000596035"/>
    </source>
</evidence>
<keyword evidence="4" id="KW-1185">Reference proteome</keyword>
<evidence type="ECO:0000313" key="2">
    <source>
        <dbReference type="EMBL" id="ASB41445.1"/>
    </source>
</evidence>
<dbReference type="GO" id="GO:0003677">
    <property type="term" value="F:DNA binding"/>
    <property type="evidence" value="ECO:0007669"/>
    <property type="project" value="InterPro"/>
</dbReference>
<dbReference type="InterPro" id="IPR036162">
    <property type="entry name" value="Resolvase-like_N_sf"/>
</dbReference>
<dbReference type="Proteomes" id="UP000596035">
    <property type="component" value="Chromosome"/>
</dbReference>